<proteinExistence type="predicted"/>
<dbReference type="Gene3D" id="1.10.260.130">
    <property type="match status" value="1"/>
</dbReference>
<dbReference type="EMBL" id="CP133762">
    <property type="protein sequence ID" value="WMX48543.1"/>
    <property type="molecule type" value="Genomic_DNA"/>
</dbReference>
<dbReference type="PIRSF" id="PIRSF029171">
    <property type="entry name" value="Esterase_LipA"/>
    <property type="match status" value="1"/>
</dbReference>
<keyword evidence="4" id="KW-1185">Reference proteome</keyword>
<protein>
    <submittedName>
        <fullName evidence="3">Lipase family protein</fullName>
    </submittedName>
</protein>
<evidence type="ECO:0000256" key="2">
    <source>
        <dbReference type="SAM" id="SignalP"/>
    </source>
</evidence>
<dbReference type="SUPFAM" id="SSF53474">
    <property type="entry name" value="alpha/beta-Hydrolases"/>
    <property type="match status" value="1"/>
</dbReference>
<feature type="chain" id="PRO_5045190866" evidence="2">
    <location>
        <begin position="27"/>
        <end position="451"/>
    </location>
</feature>
<dbReference type="Gene3D" id="3.40.50.1820">
    <property type="entry name" value="alpha/beta hydrolase"/>
    <property type="match status" value="1"/>
</dbReference>
<dbReference type="InterPro" id="IPR005152">
    <property type="entry name" value="Lipase_secreted"/>
</dbReference>
<evidence type="ECO:0000256" key="1">
    <source>
        <dbReference type="SAM" id="MobiDB-lite"/>
    </source>
</evidence>
<dbReference type="Proteomes" id="UP001250858">
    <property type="component" value="Chromosome"/>
</dbReference>
<feature type="region of interest" description="Disordered" evidence="1">
    <location>
        <begin position="431"/>
        <end position="451"/>
    </location>
</feature>
<keyword evidence="2" id="KW-0732">Signal</keyword>
<dbReference type="RefSeq" id="WP_309549970.1">
    <property type="nucleotide sequence ID" value="NZ_CP133762.1"/>
</dbReference>
<gene>
    <name evidence="3" type="ORF">RGF97_32290</name>
</gene>
<evidence type="ECO:0000313" key="3">
    <source>
        <dbReference type="EMBL" id="WMX48543.1"/>
    </source>
</evidence>
<reference evidence="3 4" key="1">
    <citation type="submission" date="2023-09" db="EMBL/GenBank/DDBJ databases">
        <title>Complete genome of Streptomyces roseicoloratus T14.</title>
        <authorList>
            <person name="Bashizi T."/>
            <person name="Kim M.-J."/>
            <person name="Lee G."/>
            <person name="Tagele S.B."/>
            <person name="Shin J.-H."/>
        </authorList>
    </citation>
    <scope>NUCLEOTIDE SEQUENCE [LARGE SCALE GENOMIC DNA]</scope>
    <source>
        <strain evidence="3 4">T14</strain>
    </source>
</reference>
<dbReference type="PANTHER" id="PTHR34853">
    <property type="match status" value="1"/>
</dbReference>
<evidence type="ECO:0000313" key="4">
    <source>
        <dbReference type="Proteomes" id="UP001250858"/>
    </source>
</evidence>
<dbReference type="Pfam" id="PF03583">
    <property type="entry name" value="LIP"/>
    <property type="match status" value="2"/>
</dbReference>
<sequence length="451" mass="46703">MSKPVRSIAVAVVVTASLTAAPAAVAAQTATPAPAPSPASASAGDPFYAYDGGTPLSAYAPGSVLKTRTLKYHVVGIPTPVTAIQLLYRTTDAQGRPSANVTTVVRSLVGDGSRAVSYQSFYDSLDPEDGPSRAIAGNVTLGGLIPNVEALFIAPLLAKGYDVVIPDTEGQRADFAAGPEYGTNTLDSIRAATRSPQTGMDSGTRFGLMGYSGGAIATGWAAALAPRYAPDVNSRLVGFAEGGLLVAPAHNLKYVDGSLTWSGVIPMALIGVSRSYDIDLRKYMSDYGLKVYGRLERGSILDALGHYPGLTWKKMAKPAYADPNSVPEFVEAVNKLNLGSAPTPTVPGLITQGNAGFLEGTFGNRPGIGTGDGVMVAGDVRALARQYCATGNPAIAYDQYNLLSHFGAPLVWAPTALGWLDDRFAGRPAPSDCGRIPAGNSLAPEKPTPAT</sequence>
<name>A0ABY9S293_9ACTN</name>
<organism evidence="3 4">
    <name type="scientific">Streptomyces roseicoloratus</name>
    <dbReference type="NCBI Taxonomy" id="2508722"/>
    <lineage>
        <taxon>Bacteria</taxon>
        <taxon>Bacillati</taxon>
        <taxon>Actinomycetota</taxon>
        <taxon>Actinomycetes</taxon>
        <taxon>Kitasatosporales</taxon>
        <taxon>Streptomycetaceae</taxon>
        <taxon>Streptomyces</taxon>
    </lineage>
</organism>
<accession>A0ABY9S293</accession>
<feature type="signal peptide" evidence="2">
    <location>
        <begin position="1"/>
        <end position="26"/>
    </location>
</feature>
<dbReference type="PANTHER" id="PTHR34853:SF1">
    <property type="entry name" value="LIPASE 5"/>
    <property type="match status" value="1"/>
</dbReference>
<dbReference type="InterPro" id="IPR029058">
    <property type="entry name" value="AB_hydrolase_fold"/>
</dbReference>